<dbReference type="EMBL" id="KQ257463">
    <property type="protein sequence ID" value="KNC97705.1"/>
    <property type="molecule type" value="Genomic_DNA"/>
</dbReference>
<dbReference type="InParanoid" id="A0A0L0H854"/>
<dbReference type="GeneID" id="27690406"/>
<sequence length="158" mass="17241">MVTFHVEDGPHSVTQTSGDNCDMLINGIDSGKLKRGGRMAVRFITPGIRWFACNMDDHCDRDMRFAINVIDNGTDSQSGTPVSQSDTPVKPLVETTASSRVNTPIPRVNIQAAFIAGGAVVGGAIIGAIGFKLVLILRRRREKKIKLEEQRGRREPPV</sequence>
<keyword evidence="1" id="KW-0472">Membrane</keyword>
<dbReference type="OrthoDB" id="687943at2759"/>
<feature type="transmembrane region" description="Helical" evidence="1">
    <location>
        <begin position="112"/>
        <end position="137"/>
    </location>
</feature>
<keyword evidence="3" id="KW-1185">Reference proteome</keyword>
<dbReference type="Proteomes" id="UP000053201">
    <property type="component" value="Unassembled WGS sequence"/>
</dbReference>
<evidence type="ECO:0000313" key="2">
    <source>
        <dbReference type="EMBL" id="KNC97705.1"/>
    </source>
</evidence>
<protein>
    <recommendedName>
        <fullName evidence="4">Phytocyanin domain-containing protein</fullName>
    </recommendedName>
</protein>
<evidence type="ECO:0008006" key="4">
    <source>
        <dbReference type="Google" id="ProtNLM"/>
    </source>
</evidence>
<gene>
    <name evidence="2" type="ORF">SPPG_07167</name>
</gene>
<keyword evidence="1" id="KW-0812">Transmembrane</keyword>
<keyword evidence="1" id="KW-1133">Transmembrane helix</keyword>
<name>A0A0L0H854_SPIPD</name>
<organism evidence="2 3">
    <name type="scientific">Spizellomyces punctatus (strain DAOM BR117)</name>
    <dbReference type="NCBI Taxonomy" id="645134"/>
    <lineage>
        <taxon>Eukaryota</taxon>
        <taxon>Fungi</taxon>
        <taxon>Fungi incertae sedis</taxon>
        <taxon>Chytridiomycota</taxon>
        <taxon>Chytridiomycota incertae sedis</taxon>
        <taxon>Chytridiomycetes</taxon>
        <taxon>Spizellomycetales</taxon>
        <taxon>Spizellomycetaceae</taxon>
        <taxon>Spizellomyces</taxon>
    </lineage>
</organism>
<dbReference type="RefSeq" id="XP_016605745.1">
    <property type="nucleotide sequence ID" value="XM_016755341.1"/>
</dbReference>
<dbReference type="InterPro" id="IPR008972">
    <property type="entry name" value="Cupredoxin"/>
</dbReference>
<accession>A0A0L0H854</accession>
<dbReference type="SUPFAM" id="SSF49503">
    <property type="entry name" value="Cupredoxins"/>
    <property type="match status" value="1"/>
</dbReference>
<dbReference type="Gene3D" id="2.60.40.420">
    <property type="entry name" value="Cupredoxins - blue copper proteins"/>
    <property type="match status" value="1"/>
</dbReference>
<reference evidence="2 3" key="1">
    <citation type="submission" date="2009-08" db="EMBL/GenBank/DDBJ databases">
        <title>The Genome Sequence of Spizellomyces punctatus strain DAOM BR117.</title>
        <authorList>
            <consortium name="The Broad Institute Genome Sequencing Platform"/>
            <person name="Russ C."/>
            <person name="Cuomo C."/>
            <person name="Shea T."/>
            <person name="Young S.K."/>
            <person name="Zeng Q."/>
            <person name="Koehrsen M."/>
            <person name="Haas B."/>
            <person name="Borodovsky M."/>
            <person name="Guigo R."/>
            <person name="Alvarado L."/>
            <person name="Berlin A."/>
            <person name="Bochicchio J."/>
            <person name="Borenstein D."/>
            <person name="Chapman S."/>
            <person name="Chen Z."/>
            <person name="Engels R."/>
            <person name="Freedman E."/>
            <person name="Gellesch M."/>
            <person name="Goldberg J."/>
            <person name="Griggs A."/>
            <person name="Gujja S."/>
            <person name="Heiman D."/>
            <person name="Hepburn T."/>
            <person name="Howarth C."/>
            <person name="Jen D."/>
            <person name="Larson L."/>
            <person name="Lewis B."/>
            <person name="Mehta T."/>
            <person name="Park D."/>
            <person name="Pearson M."/>
            <person name="Roberts A."/>
            <person name="Saif S."/>
            <person name="Shenoy N."/>
            <person name="Sisk P."/>
            <person name="Stolte C."/>
            <person name="Sykes S."/>
            <person name="Thomson T."/>
            <person name="Walk T."/>
            <person name="White J."/>
            <person name="Yandava C."/>
            <person name="Burger G."/>
            <person name="Gray M.W."/>
            <person name="Holland P.W.H."/>
            <person name="King N."/>
            <person name="Lang F.B.F."/>
            <person name="Roger A.J."/>
            <person name="Ruiz-Trillo I."/>
            <person name="Lander E."/>
            <person name="Nusbaum C."/>
        </authorList>
    </citation>
    <scope>NUCLEOTIDE SEQUENCE [LARGE SCALE GENOMIC DNA]</scope>
    <source>
        <strain evidence="2 3">DAOM BR117</strain>
    </source>
</reference>
<evidence type="ECO:0000256" key="1">
    <source>
        <dbReference type="SAM" id="Phobius"/>
    </source>
</evidence>
<evidence type="ECO:0000313" key="3">
    <source>
        <dbReference type="Proteomes" id="UP000053201"/>
    </source>
</evidence>
<proteinExistence type="predicted"/>
<dbReference type="AlphaFoldDB" id="A0A0L0H854"/>
<dbReference type="VEuPathDB" id="FungiDB:SPPG_07167"/>